<name>A0ABT7PM72_9BACT</name>
<reference evidence="3 4" key="1">
    <citation type="submission" date="2023-06" db="EMBL/GenBank/DDBJ databases">
        <title>Roseiconus lacunae JC819 isolated from Gulf of Mannar region, Tamil Nadu.</title>
        <authorList>
            <person name="Pk S."/>
            <person name="Ch S."/>
            <person name="Ch V.R."/>
        </authorList>
    </citation>
    <scope>NUCLEOTIDE SEQUENCE [LARGE SCALE GENOMIC DNA]</scope>
    <source>
        <strain evidence="3 4">JC819</strain>
    </source>
</reference>
<dbReference type="InterPro" id="IPR036291">
    <property type="entry name" value="NAD(P)-bd_dom_sf"/>
</dbReference>
<dbReference type="PANTHER" id="PTHR43818">
    <property type="entry name" value="BCDNA.GH03377"/>
    <property type="match status" value="1"/>
</dbReference>
<dbReference type="PROSITE" id="PS51318">
    <property type="entry name" value="TAT"/>
    <property type="match status" value="1"/>
</dbReference>
<accession>A0ABT7PM72</accession>
<dbReference type="InterPro" id="IPR006311">
    <property type="entry name" value="TAT_signal"/>
</dbReference>
<dbReference type="Proteomes" id="UP001239462">
    <property type="component" value="Unassembled WGS sequence"/>
</dbReference>
<dbReference type="Gene3D" id="3.30.360.10">
    <property type="entry name" value="Dihydrodipicolinate Reductase, domain 2"/>
    <property type="match status" value="1"/>
</dbReference>
<dbReference type="EMBL" id="JASZZN010000015">
    <property type="protein sequence ID" value="MDM4017568.1"/>
    <property type="molecule type" value="Genomic_DNA"/>
</dbReference>
<feature type="domain" description="Gfo/Idh/MocA-like oxidoreductase bacterial type C-terminal" evidence="2">
    <location>
        <begin position="364"/>
        <end position="450"/>
    </location>
</feature>
<evidence type="ECO:0000259" key="1">
    <source>
        <dbReference type="Pfam" id="PF01408"/>
    </source>
</evidence>
<gene>
    <name evidence="3" type="ORF">QTN89_19120</name>
</gene>
<dbReference type="Gene3D" id="3.40.50.720">
    <property type="entry name" value="NAD(P)-binding Rossmann-like Domain"/>
    <property type="match status" value="1"/>
</dbReference>
<comment type="caution">
    <text evidence="3">The sequence shown here is derived from an EMBL/GenBank/DDBJ whole genome shotgun (WGS) entry which is preliminary data.</text>
</comment>
<organism evidence="3 4">
    <name type="scientific">Roseiconus lacunae</name>
    <dbReference type="NCBI Taxonomy" id="2605694"/>
    <lineage>
        <taxon>Bacteria</taxon>
        <taxon>Pseudomonadati</taxon>
        <taxon>Planctomycetota</taxon>
        <taxon>Planctomycetia</taxon>
        <taxon>Pirellulales</taxon>
        <taxon>Pirellulaceae</taxon>
        <taxon>Roseiconus</taxon>
    </lineage>
</organism>
<dbReference type="Pfam" id="PF19051">
    <property type="entry name" value="GFO_IDH_MocA_C2"/>
    <property type="match status" value="2"/>
</dbReference>
<dbReference type="InterPro" id="IPR019546">
    <property type="entry name" value="TAT_signal_bac_arc"/>
</dbReference>
<dbReference type="InterPro" id="IPR000683">
    <property type="entry name" value="Gfo/Idh/MocA-like_OxRdtase_N"/>
</dbReference>
<evidence type="ECO:0000259" key="2">
    <source>
        <dbReference type="Pfam" id="PF19051"/>
    </source>
</evidence>
<dbReference type="NCBIfam" id="TIGR01409">
    <property type="entry name" value="TAT_signal_seq"/>
    <property type="match status" value="1"/>
</dbReference>
<dbReference type="SUPFAM" id="SSF51735">
    <property type="entry name" value="NAD(P)-binding Rossmann-fold domains"/>
    <property type="match status" value="1"/>
</dbReference>
<dbReference type="Pfam" id="PF01408">
    <property type="entry name" value="GFO_IDH_MocA"/>
    <property type="match status" value="1"/>
</dbReference>
<dbReference type="RefSeq" id="WP_289165058.1">
    <property type="nucleotide sequence ID" value="NZ_JASZZN010000015.1"/>
</dbReference>
<dbReference type="InterPro" id="IPR050463">
    <property type="entry name" value="Gfo/Idh/MocA_oxidrdct_glycsds"/>
</dbReference>
<dbReference type="InterPro" id="IPR043906">
    <property type="entry name" value="Gfo/Idh/MocA_OxRdtase_bact_C"/>
</dbReference>
<feature type="domain" description="Gfo/Idh/MocA-like oxidoreductase N-terminal" evidence="1">
    <location>
        <begin position="39"/>
        <end position="161"/>
    </location>
</feature>
<evidence type="ECO:0000313" key="4">
    <source>
        <dbReference type="Proteomes" id="UP001239462"/>
    </source>
</evidence>
<keyword evidence="4" id="KW-1185">Reference proteome</keyword>
<dbReference type="PANTHER" id="PTHR43818:SF5">
    <property type="entry name" value="OXIDOREDUCTASE FAMILY PROTEIN"/>
    <property type="match status" value="1"/>
</dbReference>
<protein>
    <submittedName>
        <fullName evidence="3">Gfo/Idh/MocA family oxidoreductase</fullName>
    </submittedName>
</protein>
<dbReference type="SUPFAM" id="SSF55347">
    <property type="entry name" value="Glyceraldehyde-3-phosphate dehydrogenase-like, C-terminal domain"/>
    <property type="match status" value="1"/>
</dbReference>
<evidence type="ECO:0000313" key="3">
    <source>
        <dbReference type="EMBL" id="MDM4017568.1"/>
    </source>
</evidence>
<feature type="domain" description="Gfo/Idh/MocA-like oxidoreductase bacterial type C-terminal" evidence="2">
    <location>
        <begin position="202"/>
        <end position="270"/>
    </location>
</feature>
<proteinExistence type="predicted"/>
<sequence>MSTTRRQFIKTTAAASAMATTGIASVGALQAQENSKKLRLAAIGVGGSRGRYNRGGSIARGAAKFADMIAVCDVDDLHTEEFNQAFGGELNKYRDYREMLQKEKPQVVTIGTPDHWHVPIAIEALRSGADVYCEKPLTLTIDEGKQIRKVVEETGRVFQVGTQQRSTKSLFLTAIAMVHTGHLGNNVNAYVAIGGAPGDGPFETTEAPDDLDWNLWLGPAQEAGYCEERRRMFRWYFDYSGGKMTDWGAHHIDIAQWALAPGETGPTRVKGSGEFPKIVPSNFDWPSYLDGELSLPNGYNTATKFSIDLSFDNGSTINVNDRYKREGDNVDFPNGILFEGDKGRIFVNRGKLEGGPVNRLTDADKKELDAYITKLCKGKKPGDHMGNFFECIGDRSKPISDVWSHQRTMTSCHLCNIALMTGRELKWDPKREVFIDDEDANRYLSRKSRQFDTVS</sequence>